<organism evidence="1 2">
    <name type="scientific">Arachis hypogaea</name>
    <name type="common">Peanut</name>
    <dbReference type="NCBI Taxonomy" id="3818"/>
    <lineage>
        <taxon>Eukaryota</taxon>
        <taxon>Viridiplantae</taxon>
        <taxon>Streptophyta</taxon>
        <taxon>Embryophyta</taxon>
        <taxon>Tracheophyta</taxon>
        <taxon>Spermatophyta</taxon>
        <taxon>Magnoliopsida</taxon>
        <taxon>eudicotyledons</taxon>
        <taxon>Gunneridae</taxon>
        <taxon>Pentapetalae</taxon>
        <taxon>rosids</taxon>
        <taxon>fabids</taxon>
        <taxon>Fabales</taxon>
        <taxon>Fabaceae</taxon>
        <taxon>Papilionoideae</taxon>
        <taxon>50 kb inversion clade</taxon>
        <taxon>dalbergioids sensu lato</taxon>
        <taxon>Dalbergieae</taxon>
        <taxon>Pterocarpus clade</taxon>
        <taxon>Arachis</taxon>
    </lineage>
</organism>
<evidence type="ECO:0000313" key="1">
    <source>
        <dbReference type="EMBL" id="RYR05173.1"/>
    </source>
</evidence>
<proteinExistence type="predicted"/>
<dbReference type="AlphaFoldDB" id="A0A444YTB2"/>
<keyword evidence="2" id="KW-1185">Reference proteome</keyword>
<dbReference type="Proteomes" id="UP000289738">
    <property type="component" value="Chromosome B06"/>
</dbReference>
<evidence type="ECO:0000313" key="2">
    <source>
        <dbReference type="Proteomes" id="UP000289738"/>
    </source>
</evidence>
<dbReference type="EMBL" id="SDMP01000016">
    <property type="protein sequence ID" value="RYR05173.1"/>
    <property type="molecule type" value="Genomic_DNA"/>
</dbReference>
<name>A0A444YTB2_ARAHY</name>
<gene>
    <name evidence="1" type="ORF">Ahy_B06g085046</name>
</gene>
<accession>A0A444YTB2</accession>
<comment type="caution">
    <text evidence="1">The sequence shown here is derived from an EMBL/GenBank/DDBJ whole genome shotgun (WGS) entry which is preliminary data.</text>
</comment>
<protein>
    <submittedName>
        <fullName evidence="1">Uncharacterized protein</fullName>
    </submittedName>
</protein>
<reference evidence="1 2" key="1">
    <citation type="submission" date="2019-01" db="EMBL/GenBank/DDBJ databases">
        <title>Sequencing of cultivated peanut Arachis hypogaea provides insights into genome evolution and oil improvement.</title>
        <authorList>
            <person name="Chen X."/>
        </authorList>
    </citation>
    <scope>NUCLEOTIDE SEQUENCE [LARGE SCALE GENOMIC DNA]</scope>
    <source>
        <strain evidence="2">cv. Fuhuasheng</strain>
        <tissue evidence="1">Leaves</tissue>
    </source>
</reference>
<sequence length="144" mass="16181">MMELVVVTAFSGDNGDVFQRARAQFVHWETNEGFRHRRLTNRPNRVSARSSKYTGGSATFMKTKARLSKSLNHEATLVETFKYTHTLKENKETFAKAVSRSLLEAASQQSQQGGEEAADGSTTVFVDPDAVWRETASVPYRNYV</sequence>